<organism evidence="2 3">
    <name type="scientific">Lentithecium fluviatile CBS 122367</name>
    <dbReference type="NCBI Taxonomy" id="1168545"/>
    <lineage>
        <taxon>Eukaryota</taxon>
        <taxon>Fungi</taxon>
        <taxon>Dikarya</taxon>
        <taxon>Ascomycota</taxon>
        <taxon>Pezizomycotina</taxon>
        <taxon>Dothideomycetes</taxon>
        <taxon>Pleosporomycetidae</taxon>
        <taxon>Pleosporales</taxon>
        <taxon>Massarineae</taxon>
        <taxon>Lentitheciaceae</taxon>
        <taxon>Lentithecium</taxon>
    </lineage>
</organism>
<feature type="compositionally biased region" description="Polar residues" evidence="1">
    <location>
        <begin position="111"/>
        <end position="126"/>
    </location>
</feature>
<feature type="compositionally biased region" description="Low complexity" evidence="1">
    <location>
        <begin position="137"/>
        <end position="155"/>
    </location>
</feature>
<keyword evidence="3" id="KW-1185">Reference proteome</keyword>
<sequence length="310" mass="31710">METVTNAVNAASKAIWGEQNPNTTTDNETAGQEPISGLQGKGSVNEPFDQGNAPNQGNIADTTSASTANPTTNPKPYSTSAERATPNMSGPNDAEIPTNVNNAAAGGTPNPLENTEGTGVTGSSAQKYAPTGGDAVPSSASSNPGAAPSSGATPSQKQQGADRPTEEPSASGTAEDSPDAILAKRDPNDHSGEPMHMHDGSGKLPETQEGRRESKVGNPGGQEHGKEPKGTGDTWVKTSGVHADGGDFDATKPGAGREAERLLEEKGIHRDQKGAIDKPETAAAGTEDKGKVSKVEKIKEKLHIGGHKDK</sequence>
<dbReference type="OrthoDB" id="5388207at2759"/>
<protein>
    <submittedName>
        <fullName evidence="2">Uncharacterized protein</fullName>
    </submittedName>
</protein>
<dbReference type="AlphaFoldDB" id="A0A6G1J8B6"/>
<dbReference type="EMBL" id="MU005576">
    <property type="protein sequence ID" value="KAF2686756.1"/>
    <property type="molecule type" value="Genomic_DNA"/>
</dbReference>
<evidence type="ECO:0000256" key="1">
    <source>
        <dbReference type="SAM" id="MobiDB-lite"/>
    </source>
</evidence>
<feature type="region of interest" description="Disordered" evidence="1">
    <location>
        <begin position="1"/>
        <end position="294"/>
    </location>
</feature>
<accession>A0A6G1J8B6</accession>
<gene>
    <name evidence="2" type="ORF">K458DRAFT_363052</name>
</gene>
<feature type="compositionally biased region" description="Polar residues" evidence="1">
    <location>
        <begin position="52"/>
        <end position="61"/>
    </location>
</feature>
<name>A0A6G1J8B6_9PLEO</name>
<feature type="compositionally biased region" description="Basic and acidic residues" evidence="1">
    <location>
        <begin position="182"/>
        <end position="215"/>
    </location>
</feature>
<proteinExistence type="predicted"/>
<feature type="compositionally biased region" description="Polar residues" evidence="1">
    <location>
        <begin position="19"/>
        <end position="30"/>
    </location>
</feature>
<feature type="compositionally biased region" description="Basic and acidic residues" evidence="1">
    <location>
        <begin position="255"/>
        <end position="294"/>
    </location>
</feature>
<feature type="compositionally biased region" description="Polar residues" evidence="1">
    <location>
        <begin position="75"/>
        <end position="90"/>
    </location>
</feature>
<evidence type="ECO:0000313" key="3">
    <source>
        <dbReference type="Proteomes" id="UP000799291"/>
    </source>
</evidence>
<reference evidence="2" key="1">
    <citation type="journal article" date="2020" name="Stud. Mycol.">
        <title>101 Dothideomycetes genomes: a test case for predicting lifestyles and emergence of pathogens.</title>
        <authorList>
            <person name="Haridas S."/>
            <person name="Albert R."/>
            <person name="Binder M."/>
            <person name="Bloem J."/>
            <person name="Labutti K."/>
            <person name="Salamov A."/>
            <person name="Andreopoulos B."/>
            <person name="Baker S."/>
            <person name="Barry K."/>
            <person name="Bills G."/>
            <person name="Bluhm B."/>
            <person name="Cannon C."/>
            <person name="Castanera R."/>
            <person name="Culley D."/>
            <person name="Daum C."/>
            <person name="Ezra D."/>
            <person name="Gonzalez J."/>
            <person name="Henrissat B."/>
            <person name="Kuo A."/>
            <person name="Liang C."/>
            <person name="Lipzen A."/>
            <person name="Lutzoni F."/>
            <person name="Magnuson J."/>
            <person name="Mondo S."/>
            <person name="Nolan M."/>
            <person name="Ohm R."/>
            <person name="Pangilinan J."/>
            <person name="Park H.-J."/>
            <person name="Ramirez L."/>
            <person name="Alfaro M."/>
            <person name="Sun H."/>
            <person name="Tritt A."/>
            <person name="Yoshinaga Y."/>
            <person name="Zwiers L.-H."/>
            <person name="Turgeon B."/>
            <person name="Goodwin S."/>
            <person name="Spatafora J."/>
            <person name="Crous P."/>
            <person name="Grigoriev I."/>
        </authorList>
    </citation>
    <scope>NUCLEOTIDE SEQUENCE</scope>
    <source>
        <strain evidence="2">CBS 122367</strain>
    </source>
</reference>
<dbReference type="Proteomes" id="UP000799291">
    <property type="component" value="Unassembled WGS sequence"/>
</dbReference>
<evidence type="ECO:0000313" key="2">
    <source>
        <dbReference type="EMBL" id="KAF2686756.1"/>
    </source>
</evidence>
<feature type="compositionally biased region" description="Low complexity" evidence="1">
    <location>
        <begin position="62"/>
        <end position="74"/>
    </location>
</feature>